<organism evidence="1 2">
    <name type="scientific">Papaver somniferum</name>
    <name type="common">Opium poppy</name>
    <dbReference type="NCBI Taxonomy" id="3469"/>
    <lineage>
        <taxon>Eukaryota</taxon>
        <taxon>Viridiplantae</taxon>
        <taxon>Streptophyta</taxon>
        <taxon>Embryophyta</taxon>
        <taxon>Tracheophyta</taxon>
        <taxon>Spermatophyta</taxon>
        <taxon>Magnoliopsida</taxon>
        <taxon>Ranunculales</taxon>
        <taxon>Papaveraceae</taxon>
        <taxon>Papaveroideae</taxon>
        <taxon>Papaver</taxon>
    </lineage>
</organism>
<name>A0A4Y7IWU3_PAPSO</name>
<dbReference type="AlphaFoldDB" id="A0A4Y7IWU3"/>
<accession>A0A4Y7IWU3</accession>
<dbReference type="EMBL" id="CM010717">
    <property type="protein sequence ID" value="RZC53363.1"/>
    <property type="molecule type" value="Genomic_DNA"/>
</dbReference>
<sequence length="62" mass="7012">MFLNNEARLNSTNSLLALKETSKSALIESSNAKTPEMWKETLGLNFDIFSLLLLVYMKTMAK</sequence>
<gene>
    <name evidence="1" type="ORF">C5167_012214</name>
</gene>
<dbReference type="Proteomes" id="UP000316621">
    <property type="component" value="Chromosome 3"/>
</dbReference>
<reference evidence="1 2" key="1">
    <citation type="journal article" date="2018" name="Science">
        <title>The opium poppy genome and morphinan production.</title>
        <authorList>
            <person name="Guo L."/>
            <person name="Winzer T."/>
            <person name="Yang X."/>
            <person name="Li Y."/>
            <person name="Ning Z."/>
            <person name="He Z."/>
            <person name="Teodor R."/>
            <person name="Lu Y."/>
            <person name="Bowser T.A."/>
            <person name="Graham I.A."/>
            <person name="Ye K."/>
        </authorList>
    </citation>
    <scope>NUCLEOTIDE SEQUENCE [LARGE SCALE GENOMIC DNA]</scope>
    <source>
        <strain evidence="2">cv. HN1</strain>
        <tissue evidence="1">Leaves</tissue>
    </source>
</reference>
<evidence type="ECO:0000313" key="2">
    <source>
        <dbReference type="Proteomes" id="UP000316621"/>
    </source>
</evidence>
<keyword evidence="2" id="KW-1185">Reference proteome</keyword>
<protein>
    <submittedName>
        <fullName evidence="1">Uncharacterized protein</fullName>
    </submittedName>
</protein>
<dbReference type="Gramene" id="RZC53363">
    <property type="protein sequence ID" value="RZC53363"/>
    <property type="gene ID" value="C5167_012214"/>
</dbReference>
<proteinExistence type="predicted"/>
<evidence type="ECO:0000313" key="1">
    <source>
        <dbReference type="EMBL" id="RZC53363.1"/>
    </source>
</evidence>